<organism evidence="1">
    <name type="scientific">marine sediment metagenome</name>
    <dbReference type="NCBI Taxonomy" id="412755"/>
    <lineage>
        <taxon>unclassified sequences</taxon>
        <taxon>metagenomes</taxon>
        <taxon>ecological metagenomes</taxon>
    </lineage>
</organism>
<name>X0SCG5_9ZZZZ</name>
<accession>X0SCG5</accession>
<dbReference type="AlphaFoldDB" id="X0SCG5"/>
<proteinExistence type="predicted"/>
<sequence>MIKRNELEKTISILRTDLNKAEQQLNKTDSIEKNSIELFTDGNQSCLKLYYNELELSIVFMKRELNSEYNGKHRFVIDEAKVFNSNSNEVKSFKDAIQIDNTVDLLAVLKAIGESNE</sequence>
<dbReference type="EMBL" id="BARS01005792">
    <property type="protein sequence ID" value="GAF78753.1"/>
    <property type="molecule type" value="Genomic_DNA"/>
</dbReference>
<evidence type="ECO:0000313" key="1">
    <source>
        <dbReference type="EMBL" id="GAF78753.1"/>
    </source>
</evidence>
<reference evidence="1" key="1">
    <citation type="journal article" date="2014" name="Front. Microbiol.">
        <title>High frequency of phylogenetically diverse reductive dehalogenase-homologous genes in deep subseafloor sedimentary metagenomes.</title>
        <authorList>
            <person name="Kawai M."/>
            <person name="Futagami T."/>
            <person name="Toyoda A."/>
            <person name="Takaki Y."/>
            <person name="Nishi S."/>
            <person name="Hori S."/>
            <person name="Arai W."/>
            <person name="Tsubouchi T."/>
            <person name="Morono Y."/>
            <person name="Uchiyama I."/>
            <person name="Ito T."/>
            <person name="Fujiyama A."/>
            <person name="Inagaki F."/>
            <person name="Takami H."/>
        </authorList>
    </citation>
    <scope>NUCLEOTIDE SEQUENCE</scope>
    <source>
        <strain evidence="1">Expedition CK06-06</strain>
    </source>
</reference>
<comment type="caution">
    <text evidence="1">The sequence shown here is derived from an EMBL/GenBank/DDBJ whole genome shotgun (WGS) entry which is preliminary data.</text>
</comment>
<gene>
    <name evidence="1" type="ORF">S01H1_11361</name>
</gene>
<protein>
    <submittedName>
        <fullName evidence="1">Uncharacterized protein</fullName>
    </submittedName>
</protein>